<dbReference type="STRING" id="1131731.BAZO_15744"/>
<dbReference type="GO" id="GO:0031119">
    <property type="term" value="P:tRNA pseudouridine synthesis"/>
    <property type="evidence" value="ECO:0007669"/>
    <property type="project" value="UniProtKB-UniRule"/>
</dbReference>
<accession>K6CUK2</accession>
<reference evidence="8 9" key="1">
    <citation type="journal article" date="2012" name="Front. Microbiol.">
        <title>Redundancy and modularity in membrane-associated dissimilatory nitrate reduction in Bacillus.</title>
        <authorList>
            <person name="Heylen K."/>
            <person name="Keltjens J."/>
        </authorList>
    </citation>
    <scope>NUCLEOTIDE SEQUENCE [LARGE SCALE GENOMIC DNA]</scope>
    <source>
        <strain evidence="8 9">LMG 9581</strain>
    </source>
</reference>
<dbReference type="PANTHER" id="PTHR13767">
    <property type="entry name" value="TRNA-PSEUDOURIDINE SYNTHASE"/>
    <property type="match status" value="1"/>
</dbReference>
<dbReference type="Pfam" id="PF01509">
    <property type="entry name" value="TruB_N"/>
    <property type="match status" value="1"/>
</dbReference>
<dbReference type="FunFam" id="3.30.2350.10:FF:000011">
    <property type="entry name" value="tRNA pseudouridine synthase B"/>
    <property type="match status" value="1"/>
</dbReference>
<comment type="similarity">
    <text evidence="2 5">Belongs to the pseudouridine synthase TruB family. Type 1 subfamily.</text>
</comment>
<dbReference type="HAMAP" id="MF_01080">
    <property type="entry name" value="TruB_bact"/>
    <property type="match status" value="1"/>
</dbReference>
<evidence type="ECO:0000256" key="3">
    <source>
        <dbReference type="ARBA" id="ARBA00022694"/>
    </source>
</evidence>
<feature type="active site" description="Nucleophile" evidence="5">
    <location>
        <position position="38"/>
    </location>
</feature>
<gene>
    <name evidence="5" type="primary">truB</name>
    <name evidence="8" type="ORF">BAZO_15744</name>
</gene>
<comment type="caution">
    <text evidence="8">The sequence shown here is derived from an EMBL/GenBank/DDBJ whole genome shotgun (WGS) entry which is preliminary data.</text>
</comment>
<dbReference type="PANTHER" id="PTHR13767:SF2">
    <property type="entry name" value="PSEUDOURIDYLATE SYNTHASE TRUB1"/>
    <property type="match status" value="1"/>
</dbReference>
<dbReference type="NCBIfam" id="TIGR00431">
    <property type="entry name" value="TruB"/>
    <property type="match status" value="1"/>
</dbReference>
<dbReference type="GO" id="GO:1990481">
    <property type="term" value="P:mRNA pseudouridine synthesis"/>
    <property type="evidence" value="ECO:0007669"/>
    <property type="project" value="TreeGrafter"/>
</dbReference>
<dbReference type="Pfam" id="PF16198">
    <property type="entry name" value="TruB_C_2"/>
    <property type="match status" value="1"/>
</dbReference>
<evidence type="ECO:0000256" key="4">
    <source>
        <dbReference type="ARBA" id="ARBA00023235"/>
    </source>
</evidence>
<dbReference type="InterPro" id="IPR002501">
    <property type="entry name" value="PsdUridine_synth_N"/>
</dbReference>
<evidence type="ECO:0000256" key="5">
    <source>
        <dbReference type="HAMAP-Rule" id="MF_01080"/>
    </source>
</evidence>
<keyword evidence="9" id="KW-1185">Reference proteome</keyword>
<dbReference type="EMBL" id="AJLR01000125">
    <property type="protein sequence ID" value="EKN63927.1"/>
    <property type="molecule type" value="Genomic_DNA"/>
</dbReference>
<evidence type="ECO:0000313" key="8">
    <source>
        <dbReference type="EMBL" id="EKN63927.1"/>
    </source>
</evidence>
<dbReference type="AlphaFoldDB" id="K6CUK2"/>
<dbReference type="GO" id="GO:0003723">
    <property type="term" value="F:RNA binding"/>
    <property type="evidence" value="ECO:0007669"/>
    <property type="project" value="InterPro"/>
</dbReference>
<evidence type="ECO:0000259" key="7">
    <source>
        <dbReference type="Pfam" id="PF16198"/>
    </source>
</evidence>
<dbReference type="RefSeq" id="WP_003332587.1">
    <property type="nucleotide sequence ID" value="NZ_AJLR01000125.1"/>
</dbReference>
<evidence type="ECO:0000259" key="6">
    <source>
        <dbReference type="Pfam" id="PF01509"/>
    </source>
</evidence>
<feature type="domain" description="Pseudouridine synthase II N-terminal" evidence="6">
    <location>
        <begin position="23"/>
        <end position="178"/>
    </location>
</feature>
<dbReference type="GO" id="GO:0160148">
    <property type="term" value="F:tRNA pseudouridine(55) synthase activity"/>
    <property type="evidence" value="ECO:0007669"/>
    <property type="project" value="UniProtKB-EC"/>
</dbReference>
<organism evidence="8 9">
    <name type="scientific">Schinkia azotoformans LMG 9581</name>
    <dbReference type="NCBI Taxonomy" id="1131731"/>
    <lineage>
        <taxon>Bacteria</taxon>
        <taxon>Bacillati</taxon>
        <taxon>Bacillota</taxon>
        <taxon>Bacilli</taxon>
        <taxon>Bacillales</taxon>
        <taxon>Bacillaceae</taxon>
        <taxon>Calidifontibacillus/Schinkia group</taxon>
        <taxon>Schinkia</taxon>
    </lineage>
</organism>
<dbReference type="InterPro" id="IPR020103">
    <property type="entry name" value="PsdUridine_synth_cat_dom_sf"/>
</dbReference>
<dbReference type="PATRIC" id="fig|1131731.3.peg.3220"/>
<comment type="catalytic activity">
    <reaction evidence="1 5">
        <text>uridine(55) in tRNA = pseudouridine(55) in tRNA</text>
        <dbReference type="Rhea" id="RHEA:42532"/>
        <dbReference type="Rhea" id="RHEA-COMP:10101"/>
        <dbReference type="Rhea" id="RHEA-COMP:10102"/>
        <dbReference type="ChEBI" id="CHEBI:65314"/>
        <dbReference type="ChEBI" id="CHEBI:65315"/>
        <dbReference type="EC" id="5.4.99.25"/>
    </reaction>
</comment>
<sequence length="301" mass="33870">MEGILPLWKPRGMTSHDCVFKIRKLLKTKKVGHTGTLDPDVDGVLPICVGRATKVAEYLTESQKAYGGEVTIGTATTTEDASGEVVEKKPIIGQITIEELKEVLHGFHGEITQVPPMFSAVKVNGKRLYEFARQGIEVERPERTITIYEFKLLDSFDFLDHNNNSFRFFVKASKGTYVRTLAVDIGKALGYPAHMSNLTRVASGSFTSEDCLTFEEIQERLEKGELELFPLERAISHLTKLKINEKLEMQVKNGQVLSIPEGYENEKRFVLLNNNNDCVAIYIPHPTKQGLMKPEKVIRNT</sequence>
<keyword evidence="3 5" id="KW-0819">tRNA processing</keyword>
<evidence type="ECO:0000256" key="2">
    <source>
        <dbReference type="ARBA" id="ARBA00005642"/>
    </source>
</evidence>
<comment type="function">
    <text evidence="5">Responsible for synthesis of pseudouridine from uracil-55 in the psi GC loop of transfer RNAs.</text>
</comment>
<dbReference type="SUPFAM" id="SSF55120">
    <property type="entry name" value="Pseudouridine synthase"/>
    <property type="match status" value="1"/>
</dbReference>
<evidence type="ECO:0000256" key="1">
    <source>
        <dbReference type="ARBA" id="ARBA00000385"/>
    </source>
</evidence>
<dbReference type="Gene3D" id="3.30.2350.10">
    <property type="entry name" value="Pseudouridine synthase"/>
    <property type="match status" value="1"/>
</dbReference>
<dbReference type="Proteomes" id="UP000006315">
    <property type="component" value="Unassembled WGS sequence"/>
</dbReference>
<evidence type="ECO:0000313" key="9">
    <source>
        <dbReference type="Proteomes" id="UP000006315"/>
    </source>
</evidence>
<dbReference type="InterPro" id="IPR032819">
    <property type="entry name" value="TruB_C"/>
</dbReference>
<proteinExistence type="inferred from homology"/>
<feature type="domain" description="tRNA pseudouridylate synthase B C-terminal" evidence="7">
    <location>
        <begin position="179"/>
        <end position="222"/>
    </location>
</feature>
<dbReference type="InterPro" id="IPR014780">
    <property type="entry name" value="tRNA_psdUridine_synth_TruB"/>
</dbReference>
<protein>
    <recommendedName>
        <fullName evidence="5">tRNA pseudouridine synthase B</fullName>
        <ecNumber evidence="5">5.4.99.25</ecNumber>
    </recommendedName>
    <alternativeName>
        <fullName evidence="5">tRNA pseudouridine(55) synthase</fullName>
        <shortName evidence="5">Psi55 synthase</shortName>
    </alternativeName>
    <alternativeName>
        <fullName evidence="5">tRNA pseudouridylate synthase</fullName>
    </alternativeName>
    <alternativeName>
        <fullName evidence="5">tRNA-uridine isomerase</fullName>
    </alternativeName>
</protein>
<dbReference type="EC" id="5.4.99.25" evidence="5"/>
<keyword evidence="4 5" id="KW-0413">Isomerase</keyword>
<name>K6CUK2_SCHAZ</name>
<dbReference type="CDD" id="cd02573">
    <property type="entry name" value="PseudoU_synth_EcTruB"/>
    <property type="match status" value="1"/>
</dbReference>